<evidence type="ECO:0000313" key="3">
    <source>
        <dbReference type="Proteomes" id="UP000032303"/>
    </source>
</evidence>
<dbReference type="Pfam" id="PF03843">
    <property type="entry name" value="Slp"/>
    <property type="match status" value="1"/>
</dbReference>
<dbReference type="GO" id="GO:0019867">
    <property type="term" value="C:outer membrane"/>
    <property type="evidence" value="ECO:0007669"/>
    <property type="project" value="InterPro"/>
</dbReference>
<dbReference type="AlphaFoldDB" id="A0A0C5WY16"/>
<dbReference type="HOGENOM" id="CLU_100924_0_1_6"/>
<dbReference type="NCBIfam" id="TIGR00752">
    <property type="entry name" value="slp"/>
    <property type="match status" value="1"/>
</dbReference>
<keyword evidence="3" id="KW-1185">Reference proteome</keyword>
<dbReference type="OrthoDB" id="5295757at2"/>
<feature type="chain" id="PRO_5002184698" evidence="1">
    <location>
        <begin position="20"/>
        <end position="184"/>
    </location>
</feature>
<dbReference type="KEGG" id="pgb:H744_2c1276"/>
<dbReference type="PANTHER" id="PTHR37530">
    <property type="entry name" value="OUTER MEMBRANE PROTEIN SLP"/>
    <property type="match status" value="1"/>
</dbReference>
<gene>
    <name evidence="2" type="ORF">H744_2c1276</name>
</gene>
<sequence>MFRKLIVGLLAATMIGCAAVPESLRTDSENPITDVTALSDPAGQELGLAVRLGGVIAAVDNGEHQTRLEIVAMPIGRDAKPKLGSKTQRRFVAYVDGFLEPMEYHPGRLISVAGQVDGEEEGRVGEYQYRFPVVAASGTQLWQVKQEVWIDDFDRFRSCVGLYCSPSLINSGFSRAEVRERVTK</sequence>
<dbReference type="PATRIC" id="fig|658445.3.peg.3174"/>
<reference evidence="2 3" key="1">
    <citation type="submission" date="2013-05" db="EMBL/GenBank/DDBJ databases">
        <title>Complete genome sequence of the lipase-producing bacterium Photobacterium gaetbulicola Gung47.</title>
        <authorList>
            <person name="Kim Y.-O."/>
        </authorList>
    </citation>
    <scope>NUCLEOTIDE SEQUENCE [LARGE SCALE GENOMIC DNA]</scope>
    <source>
        <strain evidence="2 3">Gung47</strain>
    </source>
</reference>
<proteinExistence type="predicted"/>
<dbReference type="EMBL" id="CP005974">
    <property type="protein sequence ID" value="AJR07955.1"/>
    <property type="molecule type" value="Genomic_DNA"/>
</dbReference>
<dbReference type="PROSITE" id="PS51257">
    <property type="entry name" value="PROKAR_LIPOPROTEIN"/>
    <property type="match status" value="1"/>
</dbReference>
<name>A0A0C5WY16_9GAMM</name>
<protein>
    <submittedName>
        <fullName evidence="2">Starvation-inducible outer membrane lipoprotein</fullName>
    </submittedName>
</protein>
<evidence type="ECO:0000313" key="2">
    <source>
        <dbReference type="EMBL" id="AJR07955.1"/>
    </source>
</evidence>
<dbReference type="Proteomes" id="UP000032303">
    <property type="component" value="Chromosome 2"/>
</dbReference>
<feature type="signal peptide" evidence="1">
    <location>
        <begin position="1"/>
        <end position="19"/>
    </location>
</feature>
<dbReference type="PANTHER" id="PTHR37530:SF1">
    <property type="entry name" value="OUTER MEMBRANE PROTEIN SLP"/>
    <property type="match status" value="1"/>
</dbReference>
<dbReference type="PIRSF" id="PIRSF004982">
    <property type="entry name" value="SlP"/>
    <property type="match status" value="1"/>
</dbReference>
<organism evidence="2 3">
    <name type="scientific">Photobacterium gaetbulicola Gung47</name>
    <dbReference type="NCBI Taxonomy" id="658445"/>
    <lineage>
        <taxon>Bacteria</taxon>
        <taxon>Pseudomonadati</taxon>
        <taxon>Pseudomonadota</taxon>
        <taxon>Gammaproteobacteria</taxon>
        <taxon>Vibrionales</taxon>
        <taxon>Vibrionaceae</taxon>
        <taxon>Photobacterium</taxon>
    </lineage>
</organism>
<evidence type="ECO:0000256" key="1">
    <source>
        <dbReference type="SAM" id="SignalP"/>
    </source>
</evidence>
<keyword evidence="1" id="KW-0732">Signal</keyword>
<dbReference type="InterPro" id="IPR004658">
    <property type="entry name" value="OMP_Slp"/>
</dbReference>
<keyword evidence="2" id="KW-0449">Lipoprotein</keyword>
<dbReference type="STRING" id="658445.H744_2c1276"/>
<accession>A0A0C5WY16</accession>